<evidence type="ECO:0000259" key="3">
    <source>
        <dbReference type="SMART" id="SM00822"/>
    </source>
</evidence>
<comment type="caution">
    <text evidence="4">The sequence shown here is derived from an EMBL/GenBank/DDBJ whole genome shotgun (WGS) entry which is preliminary data.</text>
</comment>
<gene>
    <name evidence="4" type="ORF">JF886_01920</name>
</gene>
<proteinExistence type="inferred from homology"/>
<dbReference type="AlphaFoldDB" id="A0A934JY07"/>
<dbReference type="Gene3D" id="3.40.50.720">
    <property type="entry name" value="NAD(P)-binding Rossmann-like Domain"/>
    <property type="match status" value="2"/>
</dbReference>
<name>A0A934JY07_9BACT</name>
<dbReference type="InterPro" id="IPR013120">
    <property type="entry name" value="FAR_NAD-bd"/>
</dbReference>
<dbReference type="PRINTS" id="PR00081">
    <property type="entry name" value="GDHRDH"/>
</dbReference>
<dbReference type="Pfam" id="PF00106">
    <property type="entry name" value="adh_short"/>
    <property type="match status" value="1"/>
</dbReference>
<dbReference type="PROSITE" id="PS00061">
    <property type="entry name" value="ADH_SHORT"/>
    <property type="match status" value="1"/>
</dbReference>
<dbReference type="SMART" id="SM00822">
    <property type="entry name" value="PKS_KR"/>
    <property type="match status" value="1"/>
</dbReference>
<dbReference type="GO" id="GO:0016491">
    <property type="term" value="F:oxidoreductase activity"/>
    <property type="evidence" value="ECO:0007669"/>
    <property type="project" value="UniProtKB-KW"/>
</dbReference>
<dbReference type="PRINTS" id="PR00080">
    <property type="entry name" value="SDRFAMILY"/>
</dbReference>
<dbReference type="InterPro" id="IPR002347">
    <property type="entry name" value="SDR_fam"/>
</dbReference>
<organism evidence="4 5">
    <name type="scientific">Candidatus Aeolococcus gillhamiae</name>
    <dbReference type="NCBI Taxonomy" id="3127015"/>
    <lineage>
        <taxon>Bacteria</taxon>
        <taxon>Bacillati</taxon>
        <taxon>Candidatus Dormiibacterota</taxon>
        <taxon>Candidatus Dormibacteria</taxon>
        <taxon>Candidatus Aeolococcales</taxon>
        <taxon>Candidatus Aeolococcaceae</taxon>
        <taxon>Candidatus Aeolococcus</taxon>
    </lineage>
</organism>
<evidence type="ECO:0000313" key="5">
    <source>
        <dbReference type="Proteomes" id="UP000606991"/>
    </source>
</evidence>
<dbReference type="Proteomes" id="UP000606991">
    <property type="component" value="Unassembled WGS sequence"/>
</dbReference>
<dbReference type="CDD" id="cd05233">
    <property type="entry name" value="SDR_c"/>
    <property type="match status" value="1"/>
</dbReference>
<dbReference type="EMBL" id="JAEKNS010000028">
    <property type="protein sequence ID" value="MBJ7593612.1"/>
    <property type="molecule type" value="Genomic_DNA"/>
</dbReference>
<dbReference type="PANTHER" id="PTHR44196">
    <property type="entry name" value="DEHYDROGENASE/REDUCTASE SDR FAMILY MEMBER 7B"/>
    <property type="match status" value="1"/>
</dbReference>
<dbReference type="NCBIfam" id="NF005539">
    <property type="entry name" value="PRK07201.1"/>
    <property type="match status" value="1"/>
</dbReference>
<dbReference type="GO" id="GO:0016020">
    <property type="term" value="C:membrane"/>
    <property type="evidence" value="ECO:0007669"/>
    <property type="project" value="TreeGrafter"/>
</dbReference>
<evidence type="ECO:0000313" key="4">
    <source>
        <dbReference type="EMBL" id="MBJ7593612.1"/>
    </source>
</evidence>
<keyword evidence="2" id="KW-0560">Oxidoreductase</keyword>
<dbReference type="InterPro" id="IPR020904">
    <property type="entry name" value="Sc_DH/Rdtase_CS"/>
</dbReference>
<dbReference type="PANTHER" id="PTHR44196:SF1">
    <property type="entry name" value="DEHYDROGENASE_REDUCTASE SDR FAMILY MEMBER 7B"/>
    <property type="match status" value="1"/>
</dbReference>
<dbReference type="InterPro" id="IPR057326">
    <property type="entry name" value="KR_dom"/>
</dbReference>
<reference evidence="4 5" key="1">
    <citation type="submission" date="2020-10" db="EMBL/GenBank/DDBJ databases">
        <title>Ca. Dormibacterota MAGs.</title>
        <authorList>
            <person name="Montgomery K."/>
        </authorList>
    </citation>
    <scope>NUCLEOTIDE SEQUENCE [LARGE SCALE GENOMIC DNA]</scope>
    <source>
        <strain evidence="4">SC8812_S17_18</strain>
    </source>
</reference>
<accession>A0A934JY07</accession>
<evidence type="ECO:0000256" key="1">
    <source>
        <dbReference type="ARBA" id="ARBA00006484"/>
    </source>
</evidence>
<dbReference type="SUPFAM" id="SSF51735">
    <property type="entry name" value="NAD(P)-binding Rossmann-fold domains"/>
    <property type="match status" value="2"/>
</dbReference>
<comment type="similarity">
    <text evidence="1">Belongs to the short-chain dehydrogenases/reductases (SDR) family.</text>
</comment>
<dbReference type="InterPro" id="IPR057313">
    <property type="entry name" value="Maqu_2507-like"/>
</dbReference>
<dbReference type="CDD" id="cd05263">
    <property type="entry name" value="MupV_like_SDR_e"/>
    <property type="match status" value="1"/>
</dbReference>
<dbReference type="InterPro" id="IPR036291">
    <property type="entry name" value="NAD(P)-bd_dom_sf"/>
</dbReference>
<dbReference type="RefSeq" id="WP_337309052.1">
    <property type="nucleotide sequence ID" value="NZ_JAEKNS010000028.1"/>
</dbReference>
<dbReference type="Pfam" id="PF07993">
    <property type="entry name" value="NAD_binding_4"/>
    <property type="match status" value="1"/>
</dbReference>
<evidence type="ECO:0000256" key="2">
    <source>
        <dbReference type="ARBA" id="ARBA00023002"/>
    </source>
</evidence>
<feature type="domain" description="Ketoreductase" evidence="3">
    <location>
        <begin position="376"/>
        <end position="551"/>
    </location>
</feature>
<protein>
    <submittedName>
        <fullName evidence="4">SDR family oxidoreductase</fullName>
    </submittedName>
</protein>
<sequence length="662" mass="72299">MQYFVTGATGFIGKQLIPLLLAREGEINVLVRPGSRHRFAALRDRLDPQGTRLRAVFGDIAERGLAMAAEDRDRLRGATVFHLAAVYDLTASEDDTARANIDGTHHTVEFANAIGAARLHHVSSIAVAGRFNGVFTEQMFAEGQELDHPYFSTKYEAERIVRDEATVPWRVYRPGMVIGSAETGEADRIDGPYYAFKLIQTLRSQFPQWAPFVGPEGGPLNLVPVDFVARAMDHIAHLDGLDNRAFHLVDPKPLSLGDTLNTFCRAAHAPEFALRFDRRMTKMIPGDTLKVVGDLPAIKRVRQQVLDRLGIPETALEYMDYPATFDAAQAQEALAGSGIRVPHLHDYAWKVWDYWERHLDPDLPTAHNIRRVAGDKVVVITGASSGIGRAVASALAGSGATIIGVARGVEKLEEMKAEVEALGGTVQLRPTDLSDPAACKEMLHGVIEEHGRVDVLINNAGRSIRRSVMDSLDRFHDFERTMQLNYFGAIALIMAALPSMSQRGSGHIINITSIGGQTYPPRFAAYVASKAALDAYSRCLAPEVAADGVDITTVHMPLVRTPMIAPTGIYKNFPTISPEEAAEMVVQAMITRPHEVSTRLGKFGELTHATAPGLHNLIMSAAYHMLPDSGGRSKDKDGEAKEEAPVTAEAYALGMLMRGIHL</sequence>